<dbReference type="EMBL" id="GEDV01001353">
    <property type="protein sequence ID" value="JAP87204.1"/>
    <property type="molecule type" value="Transcribed_RNA"/>
</dbReference>
<reference evidence="1" key="1">
    <citation type="journal article" date="2016" name="Ticks Tick Borne Dis.">
        <title>De novo assembly and annotation of the salivary gland transcriptome of Rhipicephalus appendiculatus male and female ticks during blood feeding.</title>
        <authorList>
            <person name="de Castro M.H."/>
            <person name="de Klerk D."/>
            <person name="Pienaar R."/>
            <person name="Latif A.A."/>
            <person name="Rees D.J."/>
            <person name="Mans B.J."/>
        </authorList>
    </citation>
    <scope>NUCLEOTIDE SEQUENCE</scope>
    <source>
        <tissue evidence="1">Salivary glands</tissue>
    </source>
</reference>
<organism evidence="1">
    <name type="scientific">Rhipicephalus appendiculatus</name>
    <name type="common">Brown ear tick</name>
    <dbReference type="NCBI Taxonomy" id="34631"/>
    <lineage>
        <taxon>Eukaryota</taxon>
        <taxon>Metazoa</taxon>
        <taxon>Ecdysozoa</taxon>
        <taxon>Arthropoda</taxon>
        <taxon>Chelicerata</taxon>
        <taxon>Arachnida</taxon>
        <taxon>Acari</taxon>
        <taxon>Parasitiformes</taxon>
        <taxon>Ixodida</taxon>
        <taxon>Ixodoidea</taxon>
        <taxon>Ixodidae</taxon>
        <taxon>Rhipicephalinae</taxon>
        <taxon>Rhipicephalus</taxon>
        <taxon>Rhipicephalus</taxon>
    </lineage>
</organism>
<accession>A0A131Z7A6</accession>
<dbReference type="AlphaFoldDB" id="A0A131Z7A6"/>
<protein>
    <submittedName>
        <fullName evidence="1">DA-P36 family member</fullName>
    </submittedName>
</protein>
<evidence type="ECO:0000313" key="1">
    <source>
        <dbReference type="EMBL" id="JAP87204.1"/>
    </source>
</evidence>
<proteinExistence type="predicted"/>
<name>A0A131Z7A6_RHIAP</name>
<sequence>TPRSSKRCFNSLGTLDPKTGEAMKVNLTDQARKYVEEKNISKDIDGWDLYVSYFSVIQERQSIQGKLITASVPNLECIPHQSNKGSVQRLRRQSKCTEEFILFIDDSMYSPFNIMTTVAFPLIGERKIRHKVYSKVNLNNEAEITVTIPGHRPGTPHLQACKFAANVTFDGNFVYHQKRPKPDDGLYVSVPVGELANASAKLYRRDQNLEYSITGYYNQQLCL</sequence>
<feature type="non-terminal residue" evidence="1">
    <location>
        <position position="1"/>
    </location>
</feature>